<dbReference type="EMBL" id="AP008231">
    <property type="protein sequence ID" value="BAD78422.1"/>
    <property type="molecule type" value="Genomic_DNA"/>
</dbReference>
<dbReference type="Proteomes" id="UP000001175">
    <property type="component" value="Chromosome"/>
</dbReference>
<dbReference type="eggNOG" id="ENOG502Z7TH">
    <property type="taxonomic scope" value="Bacteria"/>
</dbReference>
<name>A0A0H3JZC8_SYNP6</name>
<dbReference type="RefSeq" id="WP_011242546.1">
    <property type="nucleotide sequence ID" value="NC_006576.1"/>
</dbReference>
<gene>
    <name evidence="1" type="ordered locus">syc0232_d</name>
</gene>
<proteinExistence type="predicted"/>
<dbReference type="KEGG" id="syc:syc0232_d"/>
<accession>A0A0H3JZC8</accession>
<reference evidence="1 2" key="1">
    <citation type="journal article" date="2007" name="Photosyn. Res.">
        <title>Complete nucleotide sequence of the freshwater unicellular cyanobacterium Synechococcus elongatus PCC 6301 chromosome: gene content and organization.</title>
        <authorList>
            <person name="Sugita C."/>
            <person name="Ogata K."/>
            <person name="Shikata M."/>
            <person name="Jikuya H."/>
            <person name="Takano J."/>
            <person name="Furumichi M."/>
            <person name="Kanehisa M."/>
            <person name="Omata T."/>
            <person name="Sugiura M."/>
            <person name="Sugita M."/>
        </authorList>
    </citation>
    <scope>NUCLEOTIDE SEQUENCE [LARGE SCALE GENOMIC DNA]</scope>
    <source>
        <strain evidence="2">ATCC 27144 / PCC 6301 / SAUG 1402/1</strain>
    </source>
</reference>
<sequence length="339" mass="37909">MTVLAAPPEASLDLELPDPSDEALTEGDFQQQVDQAWLVCDRFDLQTEIWRGRILRVVRDREKRGGEGRGMGFLNWLKDREITKSRAYALIELANSADALVDEGILETDTLSRFSKRAFVETSQSAPEVQQLIGDAARNGQRITRQQVRQLTDEWTAVSSDLLPEPVRQKAAENRLPAKAIAPFVRELEKLPEVHQAPLQEEVALQPDLNTLKEMTAAARYLSRYLEAAQQVRTLNNTTLDLEQALNEAQRLDILNLVSDLLSQSAQLEQAIAKLYTSWRRVSSLSDRLYLESGASTPNLRSLLQQLQTLSGTLICLPLGDIQSGRVIQLQVVDDGEPA</sequence>
<evidence type="ECO:0000313" key="2">
    <source>
        <dbReference type="Proteomes" id="UP000001175"/>
    </source>
</evidence>
<dbReference type="AlphaFoldDB" id="A0A0H3JZC8"/>
<protein>
    <submittedName>
        <fullName evidence="1">Uncharacterized protein</fullName>
    </submittedName>
</protein>
<organism evidence="1 2">
    <name type="scientific">Synechococcus sp. (strain ATCC 27144 / PCC 6301 / SAUG 1402/1)</name>
    <name type="common">Anacystis nidulans</name>
    <dbReference type="NCBI Taxonomy" id="269084"/>
    <lineage>
        <taxon>Bacteria</taxon>
        <taxon>Bacillati</taxon>
        <taxon>Cyanobacteriota</taxon>
        <taxon>Cyanophyceae</taxon>
        <taxon>Synechococcales</taxon>
        <taxon>Synechococcaceae</taxon>
        <taxon>Synechococcus</taxon>
    </lineage>
</organism>
<evidence type="ECO:0000313" key="1">
    <source>
        <dbReference type="EMBL" id="BAD78422.1"/>
    </source>
</evidence>